<proteinExistence type="predicted"/>
<reference evidence="1 2" key="1">
    <citation type="submission" date="2019-02" db="EMBL/GenBank/DDBJ databases">
        <title>Deep-cultivation of Planctomycetes and their phenomic and genomic characterization uncovers novel biology.</title>
        <authorList>
            <person name="Wiegand S."/>
            <person name="Jogler M."/>
            <person name="Boedeker C."/>
            <person name="Pinto D."/>
            <person name="Vollmers J."/>
            <person name="Rivas-Marin E."/>
            <person name="Kohn T."/>
            <person name="Peeters S.H."/>
            <person name="Heuer A."/>
            <person name="Rast P."/>
            <person name="Oberbeckmann S."/>
            <person name="Bunk B."/>
            <person name="Jeske O."/>
            <person name="Meyerdierks A."/>
            <person name="Storesund J.E."/>
            <person name="Kallscheuer N."/>
            <person name="Luecker S."/>
            <person name="Lage O.M."/>
            <person name="Pohl T."/>
            <person name="Merkel B.J."/>
            <person name="Hornburger P."/>
            <person name="Mueller R.-W."/>
            <person name="Bruemmer F."/>
            <person name="Labrenz M."/>
            <person name="Spormann A.M."/>
            <person name="Op Den Camp H."/>
            <person name="Overmann J."/>
            <person name="Amann R."/>
            <person name="Jetten M.S.M."/>
            <person name="Mascher T."/>
            <person name="Medema M.H."/>
            <person name="Devos D.P."/>
            <person name="Kaster A.-K."/>
            <person name="Ovreas L."/>
            <person name="Rohde M."/>
            <person name="Galperin M.Y."/>
            <person name="Jogler C."/>
        </authorList>
    </citation>
    <scope>NUCLEOTIDE SEQUENCE [LARGE SCALE GENOMIC DNA]</scope>
    <source>
        <strain evidence="1 2">CA13</strain>
    </source>
</reference>
<comment type="caution">
    <text evidence="1">The sequence shown here is derived from an EMBL/GenBank/DDBJ whole genome shotgun (WGS) entry which is preliminary data.</text>
</comment>
<protein>
    <submittedName>
        <fullName evidence="1">Uncharacterized protein</fullName>
    </submittedName>
</protein>
<dbReference type="AlphaFoldDB" id="A0A5C5YZN9"/>
<gene>
    <name evidence="1" type="ORF">CA13_19230</name>
</gene>
<organism evidence="1 2">
    <name type="scientific">Novipirellula herctigrandis</name>
    <dbReference type="NCBI Taxonomy" id="2527986"/>
    <lineage>
        <taxon>Bacteria</taxon>
        <taxon>Pseudomonadati</taxon>
        <taxon>Planctomycetota</taxon>
        <taxon>Planctomycetia</taxon>
        <taxon>Pirellulales</taxon>
        <taxon>Pirellulaceae</taxon>
        <taxon>Novipirellula</taxon>
    </lineage>
</organism>
<name>A0A5C5YZN9_9BACT</name>
<sequence length="71" mass="8531">MKFEVRKVKCEECRHPTSNFSLQTSKRRLERLNYACFTFLFRHYDRPRVIQARGRAENTHAQIILSTITET</sequence>
<evidence type="ECO:0000313" key="1">
    <source>
        <dbReference type="EMBL" id="TWT80504.1"/>
    </source>
</evidence>
<dbReference type="Proteomes" id="UP000315010">
    <property type="component" value="Unassembled WGS sequence"/>
</dbReference>
<evidence type="ECO:0000313" key="2">
    <source>
        <dbReference type="Proteomes" id="UP000315010"/>
    </source>
</evidence>
<dbReference type="EMBL" id="SJPJ01000001">
    <property type="protein sequence ID" value="TWT80504.1"/>
    <property type="molecule type" value="Genomic_DNA"/>
</dbReference>
<keyword evidence="2" id="KW-1185">Reference proteome</keyword>
<accession>A0A5C5YZN9</accession>